<name>A0A9D1EAX5_9FIRM</name>
<reference evidence="10" key="1">
    <citation type="submission" date="2020-10" db="EMBL/GenBank/DDBJ databases">
        <authorList>
            <person name="Gilroy R."/>
        </authorList>
    </citation>
    <scope>NUCLEOTIDE SEQUENCE</scope>
    <source>
        <strain evidence="10">ChiSjej5B23-6657</strain>
    </source>
</reference>
<keyword evidence="2" id="KW-0444">Lipid biosynthesis</keyword>
<evidence type="ECO:0000256" key="4">
    <source>
        <dbReference type="ARBA" id="ARBA00022832"/>
    </source>
</evidence>
<dbReference type="SUPFAM" id="SSF54637">
    <property type="entry name" value="Thioesterase/thiol ester dehydrase-isomerase"/>
    <property type="match status" value="2"/>
</dbReference>
<dbReference type="Pfam" id="PF01643">
    <property type="entry name" value="Acyl-ACP_TE"/>
    <property type="match status" value="1"/>
</dbReference>
<keyword evidence="3" id="KW-0378">Hydrolase</keyword>
<evidence type="ECO:0000256" key="1">
    <source>
        <dbReference type="ARBA" id="ARBA00006500"/>
    </source>
</evidence>
<evidence type="ECO:0000259" key="9">
    <source>
        <dbReference type="Pfam" id="PF20791"/>
    </source>
</evidence>
<organism evidence="10 11">
    <name type="scientific">Candidatus Pullilachnospira gallistercoris</name>
    <dbReference type="NCBI Taxonomy" id="2840911"/>
    <lineage>
        <taxon>Bacteria</taxon>
        <taxon>Bacillati</taxon>
        <taxon>Bacillota</taxon>
        <taxon>Clostridia</taxon>
        <taxon>Lachnospirales</taxon>
        <taxon>Lachnospiraceae</taxon>
        <taxon>Lachnospiraceae incertae sedis</taxon>
        <taxon>Candidatus Pullilachnospira</taxon>
    </lineage>
</organism>
<comment type="caution">
    <text evidence="10">The sequence shown here is derived from an EMBL/GenBank/DDBJ whole genome shotgun (WGS) entry which is preliminary data.</text>
</comment>
<evidence type="ECO:0000313" key="11">
    <source>
        <dbReference type="Proteomes" id="UP000823912"/>
    </source>
</evidence>
<evidence type="ECO:0000256" key="5">
    <source>
        <dbReference type="ARBA" id="ARBA00022946"/>
    </source>
</evidence>
<feature type="domain" description="Acyl-ACP thioesterase N-terminal hotdog" evidence="8">
    <location>
        <begin position="2"/>
        <end position="127"/>
    </location>
</feature>
<dbReference type="InterPro" id="IPR029069">
    <property type="entry name" value="HotDog_dom_sf"/>
</dbReference>
<dbReference type="EMBL" id="DVHM01000146">
    <property type="protein sequence ID" value="HIR71383.1"/>
    <property type="molecule type" value="Genomic_DNA"/>
</dbReference>
<evidence type="ECO:0000259" key="8">
    <source>
        <dbReference type="Pfam" id="PF01643"/>
    </source>
</evidence>
<dbReference type="GO" id="GO:0016297">
    <property type="term" value="F:fatty acyl-[ACP] hydrolase activity"/>
    <property type="evidence" value="ECO:0007669"/>
    <property type="project" value="InterPro"/>
</dbReference>
<protein>
    <submittedName>
        <fullName evidence="10">Acyl-[acyl-carrier-protein] thioesterase</fullName>
    </submittedName>
</protein>
<keyword evidence="4" id="KW-0276">Fatty acid metabolism</keyword>
<keyword evidence="5" id="KW-0809">Transit peptide</keyword>
<dbReference type="CDD" id="cd00586">
    <property type="entry name" value="4HBT"/>
    <property type="match status" value="1"/>
</dbReference>
<dbReference type="Pfam" id="PF20791">
    <property type="entry name" value="Acyl-ACP_TE_C"/>
    <property type="match status" value="1"/>
</dbReference>
<sequence>MYEMKGRVRYSEVDSDGRLTIPALINYLQDCCTFQSEDLGVGLPYLRERGIGWFVTSWWIHVEKLPAMGEHITVKTWPYAFRGFLGYRNFTLENEAGEVLVEVNSLWILMEVKSGKPARLPEKMKEVYVTEPALERDWGDRKRKPDEQAQEAYRFVVQGMHIDTNGHMNNEKYVAAAQECLPEGFAASDIYVEYKKSAMRGDEVICVKSQRPDGMQVVLRDPEGEIFSIVEYKR</sequence>
<dbReference type="PANTHER" id="PTHR31727">
    <property type="entry name" value="OLEOYL-ACYL CARRIER PROTEIN THIOESTERASE 1, CHLOROPLASTIC"/>
    <property type="match status" value="1"/>
</dbReference>
<evidence type="ECO:0000313" key="10">
    <source>
        <dbReference type="EMBL" id="HIR71383.1"/>
    </source>
</evidence>
<reference evidence="10" key="2">
    <citation type="journal article" date="2021" name="PeerJ">
        <title>Extensive microbial diversity within the chicken gut microbiome revealed by metagenomics and culture.</title>
        <authorList>
            <person name="Gilroy R."/>
            <person name="Ravi A."/>
            <person name="Getino M."/>
            <person name="Pursley I."/>
            <person name="Horton D.L."/>
            <person name="Alikhan N.F."/>
            <person name="Baker D."/>
            <person name="Gharbi K."/>
            <person name="Hall N."/>
            <person name="Watson M."/>
            <person name="Adriaenssens E.M."/>
            <person name="Foster-Nyarko E."/>
            <person name="Jarju S."/>
            <person name="Secka A."/>
            <person name="Antonio M."/>
            <person name="Oren A."/>
            <person name="Chaudhuri R.R."/>
            <person name="La Ragione R."/>
            <person name="Hildebrand F."/>
            <person name="Pallen M.J."/>
        </authorList>
    </citation>
    <scope>NUCLEOTIDE SEQUENCE</scope>
    <source>
        <strain evidence="10">ChiSjej5B23-6657</strain>
    </source>
</reference>
<comment type="similarity">
    <text evidence="1">Belongs to the acyl-ACP thioesterase family.</text>
</comment>
<keyword evidence="7" id="KW-0275">Fatty acid biosynthesis</keyword>
<dbReference type="Proteomes" id="UP000823912">
    <property type="component" value="Unassembled WGS sequence"/>
</dbReference>
<proteinExistence type="inferred from homology"/>
<dbReference type="GO" id="GO:0000036">
    <property type="term" value="F:acyl carrier activity"/>
    <property type="evidence" value="ECO:0007669"/>
    <property type="project" value="TreeGrafter"/>
</dbReference>
<dbReference type="InterPro" id="IPR049427">
    <property type="entry name" value="Acyl-ACP_TE_C"/>
</dbReference>
<evidence type="ECO:0000256" key="2">
    <source>
        <dbReference type="ARBA" id="ARBA00022516"/>
    </source>
</evidence>
<dbReference type="Gene3D" id="3.10.129.10">
    <property type="entry name" value="Hotdog Thioesterase"/>
    <property type="match status" value="1"/>
</dbReference>
<dbReference type="AlphaFoldDB" id="A0A9D1EAX5"/>
<feature type="domain" description="Acyl-ACP thioesterase-like C-terminal" evidence="9">
    <location>
        <begin position="148"/>
        <end position="207"/>
    </location>
</feature>
<evidence type="ECO:0000256" key="6">
    <source>
        <dbReference type="ARBA" id="ARBA00023098"/>
    </source>
</evidence>
<dbReference type="InterPro" id="IPR045023">
    <property type="entry name" value="FATA/B"/>
</dbReference>
<evidence type="ECO:0000256" key="7">
    <source>
        <dbReference type="ARBA" id="ARBA00023160"/>
    </source>
</evidence>
<keyword evidence="6" id="KW-0443">Lipid metabolism</keyword>
<evidence type="ECO:0000256" key="3">
    <source>
        <dbReference type="ARBA" id="ARBA00022801"/>
    </source>
</evidence>
<gene>
    <name evidence="10" type="ORF">IAA55_08890</name>
</gene>
<accession>A0A9D1EAX5</accession>
<dbReference type="PANTHER" id="PTHR31727:SF6">
    <property type="entry name" value="OLEOYL-ACYL CARRIER PROTEIN THIOESTERASE 1, CHLOROPLASTIC"/>
    <property type="match status" value="1"/>
</dbReference>
<dbReference type="InterPro" id="IPR002864">
    <property type="entry name" value="Acyl-ACP_thioesterase_NHD"/>
</dbReference>